<keyword evidence="3" id="KW-1185">Reference proteome</keyword>
<dbReference type="OrthoDB" id="4749820at2"/>
<reference evidence="2 3" key="1">
    <citation type="submission" date="2017-11" db="EMBL/GenBank/DDBJ databases">
        <title>Draft genome sequences of strains TRE 1, TRE D, TRE H and TRI 7, isolated from tamarins, belonging to four potential novel Bifidobacterium species.</title>
        <authorList>
            <person name="Mattarelli P."/>
            <person name="Modesto M."/>
            <person name="Bonetti A."/>
            <person name="Puglisi E."/>
            <person name="Morelli L."/>
        </authorList>
    </citation>
    <scope>NUCLEOTIDE SEQUENCE [LARGE SCALE GENOMIC DNA]</scope>
    <source>
        <strain evidence="3">TRED</strain>
    </source>
</reference>
<accession>A0A2M9HT39</accession>
<dbReference type="InterPro" id="IPR036388">
    <property type="entry name" value="WH-like_DNA-bd_sf"/>
</dbReference>
<comment type="caution">
    <text evidence="2">The sequence shown here is derived from an EMBL/GenBank/DDBJ whole genome shotgun (WGS) entry which is preliminary data.</text>
</comment>
<evidence type="ECO:0000313" key="2">
    <source>
        <dbReference type="EMBL" id="PJM79982.1"/>
    </source>
</evidence>
<dbReference type="Pfam" id="PF13730">
    <property type="entry name" value="HTH_36"/>
    <property type="match status" value="1"/>
</dbReference>
<dbReference type="Proteomes" id="UP000228755">
    <property type="component" value="Unassembled WGS sequence"/>
</dbReference>
<name>A0A2M9HT39_9BIFI</name>
<protein>
    <recommendedName>
        <fullName evidence="4">Helix-turn-helix domain-containing protein</fullName>
    </recommendedName>
</protein>
<dbReference type="AlphaFoldDB" id="A0A2M9HT39"/>
<dbReference type="Gene3D" id="1.10.10.10">
    <property type="entry name" value="Winged helix-like DNA-binding domain superfamily/Winged helix DNA-binding domain"/>
    <property type="match status" value="1"/>
</dbReference>
<dbReference type="RefSeq" id="WP_100495752.1">
    <property type="nucleotide sequence ID" value="NZ_PGLQ01000001.1"/>
</dbReference>
<evidence type="ECO:0000313" key="3">
    <source>
        <dbReference type="Proteomes" id="UP000228755"/>
    </source>
</evidence>
<sequence>MSALLTGKAFEVRVGPSQAERNAKQVLTLLANFADENDRAWPSVDTLADKLECSPSAIKRALRILEAKGLIVRDENYGTRYGADRSPFVYQITIDDAEQVTKQRRRAKAKAKEREKAREQRGFTRDTPRDTTAEPPRGFTNDHDGGSHVTPRGGSHVNERGFTREPQTLIEHPIQHPRESTRANKTENQRRQTLTEFQPDETLQALADQLGFNLAYELEKFRDANTAKGTYPADPAAAFRNWLKHGAELGINGKPTDGTMPALAGGESELERRARKLVDSSTPLKRRQPDAERRHAWIPAVARLLGKGRPAPDIVALICTGNPEELNEIGIEMDDLEEIA</sequence>
<dbReference type="EMBL" id="PGLQ01000001">
    <property type="protein sequence ID" value="PJM79982.1"/>
    <property type="molecule type" value="Genomic_DNA"/>
</dbReference>
<feature type="compositionally biased region" description="Basic and acidic residues" evidence="1">
    <location>
        <begin position="173"/>
        <end position="187"/>
    </location>
</feature>
<feature type="compositionally biased region" description="Basic and acidic residues" evidence="1">
    <location>
        <begin position="110"/>
        <end position="132"/>
    </location>
</feature>
<gene>
    <name evidence="2" type="ORF">CUU80_02280</name>
</gene>
<evidence type="ECO:0008006" key="4">
    <source>
        <dbReference type="Google" id="ProtNLM"/>
    </source>
</evidence>
<proteinExistence type="predicted"/>
<dbReference type="SUPFAM" id="SSF46785">
    <property type="entry name" value="Winged helix' DNA-binding domain"/>
    <property type="match status" value="1"/>
</dbReference>
<feature type="region of interest" description="Disordered" evidence="1">
    <location>
        <begin position="101"/>
        <end position="187"/>
    </location>
</feature>
<organism evidence="2 3">
    <name type="scientific">Bifidobacterium scaligerum</name>
    <dbReference type="NCBI Taxonomy" id="2052656"/>
    <lineage>
        <taxon>Bacteria</taxon>
        <taxon>Bacillati</taxon>
        <taxon>Actinomycetota</taxon>
        <taxon>Actinomycetes</taxon>
        <taxon>Bifidobacteriales</taxon>
        <taxon>Bifidobacteriaceae</taxon>
        <taxon>Bifidobacterium</taxon>
    </lineage>
</organism>
<evidence type="ECO:0000256" key="1">
    <source>
        <dbReference type="SAM" id="MobiDB-lite"/>
    </source>
</evidence>
<dbReference type="InterPro" id="IPR036390">
    <property type="entry name" value="WH_DNA-bd_sf"/>
</dbReference>